<feature type="transmembrane region" description="Helical" evidence="11">
    <location>
        <begin position="251"/>
        <end position="272"/>
    </location>
</feature>
<dbReference type="GO" id="GO:0016020">
    <property type="term" value="C:membrane"/>
    <property type="evidence" value="ECO:0007669"/>
    <property type="project" value="UniProtKB-SubCell"/>
</dbReference>
<dbReference type="PANTHER" id="PTHR14360">
    <property type="entry name" value="PROTEIN FMP32, MITOCHONDRIAL"/>
    <property type="match status" value="1"/>
</dbReference>
<dbReference type="OrthoDB" id="889336at2759"/>
<keyword evidence="9 11" id="KW-0472">Membrane</keyword>
<evidence type="ECO:0000313" key="13">
    <source>
        <dbReference type="Proteomes" id="UP000663193"/>
    </source>
</evidence>
<evidence type="ECO:0000256" key="5">
    <source>
        <dbReference type="ARBA" id="ARBA00022946"/>
    </source>
</evidence>
<dbReference type="EMBL" id="CP069025">
    <property type="protein sequence ID" value="QRC93400.1"/>
    <property type="molecule type" value="Genomic_DNA"/>
</dbReference>
<dbReference type="InterPro" id="IPR024461">
    <property type="entry name" value="CCDC90-like"/>
</dbReference>
<evidence type="ECO:0000256" key="6">
    <source>
        <dbReference type="ARBA" id="ARBA00022989"/>
    </source>
</evidence>
<evidence type="ECO:0008006" key="14">
    <source>
        <dbReference type="Google" id="ProtNLM"/>
    </source>
</evidence>
<keyword evidence="7 10" id="KW-0175">Coiled coil</keyword>
<dbReference type="Gene3D" id="1.20.5.340">
    <property type="match status" value="1"/>
</dbReference>
<comment type="similarity">
    <text evidence="3">Belongs to the CCDC90 family.</text>
</comment>
<protein>
    <recommendedName>
        <fullName evidence="14">DUF1640 domain-containing protein</fullName>
    </recommendedName>
</protein>
<evidence type="ECO:0000256" key="4">
    <source>
        <dbReference type="ARBA" id="ARBA00022692"/>
    </source>
</evidence>
<evidence type="ECO:0000256" key="7">
    <source>
        <dbReference type="ARBA" id="ARBA00023054"/>
    </source>
</evidence>
<evidence type="ECO:0000256" key="2">
    <source>
        <dbReference type="ARBA" id="ARBA00004173"/>
    </source>
</evidence>
<keyword evidence="8" id="KW-0496">Mitochondrion</keyword>
<dbReference type="FunFam" id="1.20.5.340:FF:000018">
    <property type="entry name" value="Mitochondrial protein FMP32"/>
    <property type="match status" value="1"/>
</dbReference>
<dbReference type="AlphaFoldDB" id="A0A7U2EUN1"/>
<organism evidence="12 13">
    <name type="scientific">Phaeosphaeria nodorum (strain SN15 / ATCC MYA-4574 / FGSC 10173)</name>
    <name type="common">Glume blotch fungus</name>
    <name type="synonym">Parastagonospora nodorum</name>
    <dbReference type="NCBI Taxonomy" id="321614"/>
    <lineage>
        <taxon>Eukaryota</taxon>
        <taxon>Fungi</taxon>
        <taxon>Dikarya</taxon>
        <taxon>Ascomycota</taxon>
        <taxon>Pezizomycotina</taxon>
        <taxon>Dothideomycetes</taxon>
        <taxon>Pleosporomycetidae</taxon>
        <taxon>Pleosporales</taxon>
        <taxon>Pleosporineae</taxon>
        <taxon>Phaeosphaeriaceae</taxon>
        <taxon>Parastagonospora</taxon>
    </lineage>
</organism>
<gene>
    <name evidence="12" type="ORF">JI435_302720</name>
</gene>
<keyword evidence="5" id="KW-0809">Transit peptide</keyword>
<evidence type="ECO:0000256" key="8">
    <source>
        <dbReference type="ARBA" id="ARBA00023128"/>
    </source>
</evidence>
<evidence type="ECO:0000256" key="11">
    <source>
        <dbReference type="SAM" id="Phobius"/>
    </source>
</evidence>
<comment type="subcellular location">
    <subcellularLocation>
        <location evidence="1">Membrane</location>
        <topology evidence="1">Single-pass membrane protein</topology>
    </subcellularLocation>
    <subcellularLocation>
        <location evidence="2">Mitochondrion</location>
    </subcellularLocation>
</comment>
<reference evidence="13" key="1">
    <citation type="journal article" date="2021" name="BMC Genomics">
        <title>Chromosome-level genome assembly and manually-curated proteome of model necrotroph Parastagonospora nodorum Sn15 reveals a genome-wide trove of candidate effector homologs, and redundancy of virulence-related functions within an accessory chromosome.</title>
        <authorList>
            <person name="Bertazzoni S."/>
            <person name="Jones D.A.B."/>
            <person name="Phan H.T."/>
            <person name="Tan K.-C."/>
            <person name="Hane J.K."/>
        </authorList>
    </citation>
    <scope>NUCLEOTIDE SEQUENCE [LARGE SCALE GENOMIC DNA]</scope>
    <source>
        <strain evidence="13">SN15 / ATCC MYA-4574 / FGSC 10173)</strain>
    </source>
</reference>
<dbReference type="PANTHER" id="PTHR14360:SF1">
    <property type="entry name" value="PROTEIN FMP32, MITOCHONDRIAL"/>
    <property type="match status" value="1"/>
</dbReference>
<keyword evidence="6 11" id="KW-1133">Transmembrane helix</keyword>
<feature type="coiled-coil region" evidence="10">
    <location>
        <begin position="178"/>
        <end position="245"/>
    </location>
</feature>
<sequence>MATSSIQATAVPRFLLPQFSWSARAVRPTALGALEARRHRSSPARQHCAAAPITTALQQQLARQSLRTKPPFVTGCASPFELRRHFSASAPQQKDHHFDTLKFVQRLKDEGFTEEQAEGMMRILSDVIEESIQNLTRTMVLREDQEKATYTQKVDFAKLRSELMTADSTESSLTRASHERLTNELAKLNSRLRDEIQRTQASVRLDLNLEKGRIREEANVQELKLKETETRIEQETAQLRERLEAVKFSTLQWLMGVCTGTAALMLGVWRLLM</sequence>
<dbReference type="VEuPathDB" id="FungiDB:JI435_302720"/>
<evidence type="ECO:0000256" key="9">
    <source>
        <dbReference type="ARBA" id="ARBA00023136"/>
    </source>
</evidence>
<keyword evidence="13" id="KW-1185">Reference proteome</keyword>
<keyword evidence="4 11" id="KW-0812">Transmembrane</keyword>
<evidence type="ECO:0000256" key="1">
    <source>
        <dbReference type="ARBA" id="ARBA00004167"/>
    </source>
</evidence>
<proteinExistence type="inferred from homology"/>
<dbReference type="GO" id="GO:0005739">
    <property type="term" value="C:mitochondrion"/>
    <property type="evidence" value="ECO:0007669"/>
    <property type="project" value="UniProtKB-SubCell"/>
</dbReference>
<dbReference type="Pfam" id="PF07798">
    <property type="entry name" value="CCDC90-like"/>
    <property type="match status" value="1"/>
</dbReference>
<dbReference type="Proteomes" id="UP000663193">
    <property type="component" value="Chromosome 3"/>
</dbReference>
<accession>A0A7U2EUN1</accession>
<name>A0A7U2EUN1_PHANO</name>
<evidence type="ECO:0000256" key="10">
    <source>
        <dbReference type="SAM" id="Coils"/>
    </source>
</evidence>
<evidence type="ECO:0000313" key="12">
    <source>
        <dbReference type="EMBL" id="QRC93400.1"/>
    </source>
</evidence>
<evidence type="ECO:0000256" key="3">
    <source>
        <dbReference type="ARBA" id="ARBA00007224"/>
    </source>
</evidence>